<feature type="region of interest" description="Disordered" evidence="10">
    <location>
        <begin position="1"/>
        <end position="73"/>
    </location>
</feature>
<dbReference type="PANTHER" id="PTHR15710:SF243">
    <property type="entry name" value="E3 UBIQUITIN-PROTEIN LIGASE PRAJA-2 ISOFORM X1"/>
    <property type="match status" value="1"/>
</dbReference>
<organism evidence="12 13">
    <name type="scientific">Artemia franciscana</name>
    <name type="common">Brine shrimp</name>
    <name type="synonym">Artemia sanfranciscana</name>
    <dbReference type="NCBI Taxonomy" id="6661"/>
    <lineage>
        <taxon>Eukaryota</taxon>
        <taxon>Metazoa</taxon>
        <taxon>Ecdysozoa</taxon>
        <taxon>Arthropoda</taxon>
        <taxon>Crustacea</taxon>
        <taxon>Branchiopoda</taxon>
        <taxon>Anostraca</taxon>
        <taxon>Artemiidae</taxon>
        <taxon>Artemia</taxon>
    </lineage>
</organism>
<keyword evidence="4" id="KW-0808">Transferase</keyword>
<evidence type="ECO:0000313" key="12">
    <source>
        <dbReference type="EMBL" id="KAK2728074.1"/>
    </source>
</evidence>
<gene>
    <name evidence="12" type="ORF">QYM36_008525</name>
</gene>
<keyword evidence="7" id="KW-0833">Ubl conjugation pathway</keyword>
<evidence type="ECO:0000256" key="3">
    <source>
        <dbReference type="ARBA" id="ARBA00012483"/>
    </source>
</evidence>
<dbReference type="FunFam" id="3.30.40.10:FF:000069">
    <property type="entry name" value="E3 ubiquitin-protein ligase RNF115"/>
    <property type="match status" value="1"/>
</dbReference>
<dbReference type="GO" id="GO:0005737">
    <property type="term" value="C:cytoplasm"/>
    <property type="evidence" value="ECO:0007669"/>
    <property type="project" value="TreeGrafter"/>
</dbReference>
<comment type="caution">
    <text evidence="12">The sequence shown here is derived from an EMBL/GenBank/DDBJ whole genome shotgun (WGS) entry which is preliminary data.</text>
</comment>
<dbReference type="Gene3D" id="3.30.40.10">
    <property type="entry name" value="Zinc/RING finger domain, C3HC4 (zinc finger)"/>
    <property type="match status" value="1"/>
</dbReference>
<name>A0AA88IGX9_ARTSF</name>
<dbReference type="GO" id="GO:0000209">
    <property type="term" value="P:protein polyubiquitination"/>
    <property type="evidence" value="ECO:0007669"/>
    <property type="project" value="UniProtKB-ARBA"/>
</dbReference>
<dbReference type="InterPro" id="IPR001841">
    <property type="entry name" value="Znf_RING"/>
</dbReference>
<evidence type="ECO:0000256" key="4">
    <source>
        <dbReference type="ARBA" id="ARBA00022679"/>
    </source>
</evidence>
<evidence type="ECO:0000256" key="9">
    <source>
        <dbReference type="PROSITE-ProRule" id="PRU00175"/>
    </source>
</evidence>
<keyword evidence="5" id="KW-0479">Metal-binding</keyword>
<comment type="pathway">
    <text evidence="2">Protein modification; protein ubiquitination.</text>
</comment>
<evidence type="ECO:0000256" key="2">
    <source>
        <dbReference type="ARBA" id="ARBA00004906"/>
    </source>
</evidence>
<dbReference type="EMBL" id="JAVRJZ010000001">
    <property type="protein sequence ID" value="KAK2728074.1"/>
    <property type="molecule type" value="Genomic_DNA"/>
</dbReference>
<dbReference type="InterPro" id="IPR013083">
    <property type="entry name" value="Znf_RING/FYVE/PHD"/>
</dbReference>
<keyword evidence="13" id="KW-1185">Reference proteome</keyword>
<evidence type="ECO:0000256" key="6">
    <source>
        <dbReference type="ARBA" id="ARBA00022771"/>
    </source>
</evidence>
<dbReference type="Proteomes" id="UP001187531">
    <property type="component" value="Unassembled WGS sequence"/>
</dbReference>
<evidence type="ECO:0000313" key="13">
    <source>
        <dbReference type="Proteomes" id="UP001187531"/>
    </source>
</evidence>
<feature type="compositionally biased region" description="Polar residues" evidence="10">
    <location>
        <begin position="25"/>
        <end position="34"/>
    </location>
</feature>
<dbReference type="PROSITE" id="PS50089">
    <property type="entry name" value="ZF_RING_2"/>
    <property type="match status" value="1"/>
</dbReference>
<dbReference type="SUPFAM" id="SSF57850">
    <property type="entry name" value="RING/U-box"/>
    <property type="match status" value="1"/>
</dbReference>
<dbReference type="Pfam" id="PF13639">
    <property type="entry name" value="zf-RING_2"/>
    <property type="match status" value="1"/>
</dbReference>
<evidence type="ECO:0000259" key="11">
    <source>
        <dbReference type="PROSITE" id="PS50089"/>
    </source>
</evidence>
<evidence type="ECO:0000256" key="5">
    <source>
        <dbReference type="ARBA" id="ARBA00022723"/>
    </source>
</evidence>
<feature type="compositionally biased region" description="Low complexity" evidence="10">
    <location>
        <begin position="43"/>
        <end position="64"/>
    </location>
</feature>
<evidence type="ECO:0000256" key="10">
    <source>
        <dbReference type="SAM" id="MobiDB-lite"/>
    </source>
</evidence>
<evidence type="ECO:0000256" key="8">
    <source>
        <dbReference type="ARBA" id="ARBA00022833"/>
    </source>
</evidence>
<dbReference type="EC" id="2.3.2.27" evidence="3"/>
<evidence type="ECO:0000256" key="1">
    <source>
        <dbReference type="ARBA" id="ARBA00000900"/>
    </source>
</evidence>
<evidence type="ECO:0000256" key="7">
    <source>
        <dbReference type="ARBA" id="ARBA00022786"/>
    </source>
</evidence>
<dbReference type="PANTHER" id="PTHR15710">
    <property type="entry name" value="E3 UBIQUITIN-PROTEIN LIGASE PRAJA"/>
    <property type="match status" value="1"/>
</dbReference>
<feature type="domain" description="RING-type" evidence="11">
    <location>
        <begin position="111"/>
        <end position="150"/>
    </location>
</feature>
<feature type="compositionally biased region" description="Polar residues" evidence="10">
    <location>
        <begin position="1"/>
        <end position="10"/>
    </location>
</feature>
<protein>
    <recommendedName>
        <fullName evidence="3">RING-type E3 ubiquitin transferase</fullName>
        <ecNumber evidence="3">2.3.2.27</ecNumber>
    </recommendedName>
</protein>
<dbReference type="CDD" id="cd16454">
    <property type="entry name" value="RING-H2_PA-TM-RING"/>
    <property type="match status" value="1"/>
</dbReference>
<comment type="catalytic activity">
    <reaction evidence="1">
        <text>S-ubiquitinyl-[E2 ubiquitin-conjugating enzyme]-L-cysteine + [acceptor protein]-L-lysine = [E2 ubiquitin-conjugating enzyme]-L-cysteine + N(6)-ubiquitinyl-[acceptor protein]-L-lysine.</text>
        <dbReference type="EC" id="2.3.2.27"/>
    </reaction>
</comment>
<keyword evidence="6 9" id="KW-0863">Zinc-finger</keyword>
<dbReference type="GO" id="GO:0008270">
    <property type="term" value="F:zinc ion binding"/>
    <property type="evidence" value="ECO:0007669"/>
    <property type="project" value="UniProtKB-KW"/>
</dbReference>
<proteinExistence type="predicted"/>
<dbReference type="GO" id="GO:0061630">
    <property type="term" value="F:ubiquitin protein ligase activity"/>
    <property type="evidence" value="ECO:0007669"/>
    <property type="project" value="UniProtKB-EC"/>
</dbReference>
<accession>A0AA88IGX9</accession>
<reference evidence="12" key="1">
    <citation type="submission" date="2023-07" db="EMBL/GenBank/DDBJ databases">
        <title>Chromosome-level genome assembly of Artemia franciscana.</title>
        <authorList>
            <person name="Jo E."/>
        </authorList>
    </citation>
    <scope>NUCLEOTIDE SEQUENCE</scope>
    <source>
        <tissue evidence="12">Whole body</tissue>
    </source>
</reference>
<dbReference type="AlphaFoldDB" id="A0AA88IGX9"/>
<keyword evidence="8" id="KW-0862">Zinc</keyword>
<sequence>MDKQQANPPETDSRSVDSSEYDSLDSPQTDSNSPVIVIDDDTISASDSTVSESSFFSTNSNTSSDSEHEVEARVPSTRKFIEKKLSEKEIESIETIKITEEQIKKNLEFSVCLEDYKLRENVNKLSCSHLFHNKCVIPWLKLHGTCPVCRESLTEGKRHRFRVHENF</sequence>